<dbReference type="AlphaFoldDB" id="A0A9K3H6H5"/>
<dbReference type="SUPFAM" id="SSF53254">
    <property type="entry name" value="Phosphoglycerate mutase-like"/>
    <property type="match status" value="1"/>
</dbReference>
<dbReference type="InterPro" id="IPR013078">
    <property type="entry name" value="His_Pase_superF_clade-1"/>
</dbReference>
<dbReference type="Gramene" id="mRNA:HanXRQr2_Chr14g0646491">
    <property type="protein sequence ID" value="mRNA:HanXRQr2_Chr14g0646491"/>
    <property type="gene ID" value="HanXRQr2_Chr14g0646491"/>
</dbReference>
<evidence type="ECO:0000313" key="2">
    <source>
        <dbReference type="Proteomes" id="UP000215914"/>
    </source>
</evidence>
<comment type="caution">
    <text evidence="1">The sequence shown here is derived from an EMBL/GenBank/DDBJ whole genome shotgun (WGS) entry which is preliminary data.</text>
</comment>
<name>A0A9K3H6H5_HELAN</name>
<organism evidence="1 2">
    <name type="scientific">Helianthus annuus</name>
    <name type="common">Common sunflower</name>
    <dbReference type="NCBI Taxonomy" id="4232"/>
    <lineage>
        <taxon>Eukaryota</taxon>
        <taxon>Viridiplantae</taxon>
        <taxon>Streptophyta</taxon>
        <taxon>Embryophyta</taxon>
        <taxon>Tracheophyta</taxon>
        <taxon>Spermatophyta</taxon>
        <taxon>Magnoliopsida</taxon>
        <taxon>eudicotyledons</taxon>
        <taxon>Gunneridae</taxon>
        <taxon>Pentapetalae</taxon>
        <taxon>asterids</taxon>
        <taxon>campanulids</taxon>
        <taxon>Asterales</taxon>
        <taxon>Asteraceae</taxon>
        <taxon>Asteroideae</taxon>
        <taxon>Heliantheae alliance</taxon>
        <taxon>Heliantheae</taxon>
        <taxon>Helianthus</taxon>
    </lineage>
</organism>
<sequence>MQTAVGAFGGEATAVGIDVPPLMAENTGNSNRPAISSLNCPPFIAMELCQTDHHVWWSPKTREKPEDVAARGLKFMKWLLTRKEKEIVVVFHGGFLVHTLGA</sequence>
<reference evidence="1" key="2">
    <citation type="submission" date="2020-06" db="EMBL/GenBank/DDBJ databases">
        <title>Helianthus annuus Genome sequencing and assembly Release 2.</title>
        <authorList>
            <person name="Gouzy J."/>
            <person name="Langlade N."/>
            <person name="Munos S."/>
        </authorList>
    </citation>
    <scope>NUCLEOTIDE SEQUENCE</scope>
    <source>
        <tissue evidence="1">Leaves</tissue>
    </source>
</reference>
<gene>
    <name evidence="1" type="ORF">HanXRQr2_Chr14g0646491</name>
</gene>
<protein>
    <submittedName>
        <fullName evidence="1">Histidine phosphatase superfamily, clade-1</fullName>
    </submittedName>
</protein>
<dbReference type="Pfam" id="PF00300">
    <property type="entry name" value="His_Phos_1"/>
    <property type="match status" value="1"/>
</dbReference>
<dbReference type="InterPro" id="IPR029033">
    <property type="entry name" value="His_PPase_superfam"/>
</dbReference>
<dbReference type="Gene3D" id="3.40.50.1240">
    <property type="entry name" value="Phosphoglycerate mutase-like"/>
    <property type="match status" value="1"/>
</dbReference>
<evidence type="ECO:0000313" key="1">
    <source>
        <dbReference type="EMBL" id="KAF5769287.1"/>
    </source>
</evidence>
<dbReference type="Proteomes" id="UP000215914">
    <property type="component" value="Unassembled WGS sequence"/>
</dbReference>
<reference evidence="1" key="1">
    <citation type="journal article" date="2017" name="Nature">
        <title>The sunflower genome provides insights into oil metabolism, flowering and Asterid evolution.</title>
        <authorList>
            <person name="Badouin H."/>
            <person name="Gouzy J."/>
            <person name="Grassa C.J."/>
            <person name="Murat F."/>
            <person name="Staton S.E."/>
            <person name="Cottret L."/>
            <person name="Lelandais-Briere C."/>
            <person name="Owens G.L."/>
            <person name="Carrere S."/>
            <person name="Mayjonade B."/>
            <person name="Legrand L."/>
            <person name="Gill N."/>
            <person name="Kane N.C."/>
            <person name="Bowers J.E."/>
            <person name="Hubner S."/>
            <person name="Bellec A."/>
            <person name="Berard A."/>
            <person name="Berges H."/>
            <person name="Blanchet N."/>
            <person name="Boniface M.C."/>
            <person name="Brunel D."/>
            <person name="Catrice O."/>
            <person name="Chaidir N."/>
            <person name="Claudel C."/>
            <person name="Donnadieu C."/>
            <person name="Faraut T."/>
            <person name="Fievet G."/>
            <person name="Helmstetter N."/>
            <person name="King M."/>
            <person name="Knapp S.J."/>
            <person name="Lai Z."/>
            <person name="Le Paslier M.C."/>
            <person name="Lippi Y."/>
            <person name="Lorenzon L."/>
            <person name="Mandel J.R."/>
            <person name="Marage G."/>
            <person name="Marchand G."/>
            <person name="Marquand E."/>
            <person name="Bret-Mestries E."/>
            <person name="Morien E."/>
            <person name="Nambeesan S."/>
            <person name="Nguyen T."/>
            <person name="Pegot-Espagnet P."/>
            <person name="Pouilly N."/>
            <person name="Raftis F."/>
            <person name="Sallet E."/>
            <person name="Schiex T."/>
            <person name="Thomas J."/>
            <person name="Vandecasteele C."/>
            <person name="Vares D."/>
            <person name="Vear F."/>
            <person name="Vautrin S."/>
            <person name="Crespi M."/>
            <person name="Mangin B."/>
            <person name="Burke J.M."/>
            <person name="Salse J."/>
            <person name="Munos S."/>
            <person name="Vincourt P."/>
            <person name="Rieseberg L.H."/>
            <person name="Langlade N.B."/>
        </authorList>
    </citation>
    <scope>NUCLEOTIDE SEQUENCE</scope>
    <source>
        <tissue evidence="1">Leaves</tissue>
    </source>
</reference>
<accession>A0A9K3H6H5</accession>
<proteinExistence type="predicted"/>
<dbReference type="EMBL" id="MNCJ02000329">
    <property type="protein sequence ID" value="KAF5769287.1"/>
    <property type="molecule type" value="Genomic_DNA"/>
</dbReference>
<keyword evidence="2" id="KW-1185">Reference proteome</keyword>